<keyword evidence="2" id="KW-1185">Reference proteome</keyword>
<name>A0ABS5YS37_9ACTN</name>
<comment type="caution">
    <text evidence="1">The sequence shown here is derived from an EMBL/GenBank/DDBJ whole genome shotgun (WGS) entry which is preliminary data.</text>
</comment>
<dbReference type="Proteomes" id="UP001519654">
    <property type="component" value="Unassembled WGS sequence"/>
</dbReference>
<dbReference type="EMBL" id="JAHKKG010000006">
    <property type="protein sequence ID" value="MBU2666264.1"/>
    <property type="molecule type" value="Genomic_DNA"/>
</dbReference>
<dbReference type="RefSeq" id="WP_215789444.1">
    <property type="nucleotide sequence ID" value="NZ_JAHKKG010000006.1"/>
</dbReference>
<evidence type="ECO:0000313" key="2">
    <source>
        <dbReference type="Proteomes" id="UP001519654"/>
    </source>
</evidence>
<organism evidence="1 2">
    <name type="scientific">Paractinoplanes bogorensis</name>
    <dbReference type="NCBI Taxonomy" id="1610840"/>
    <lineage>
        <taxon>Bacteria</taxon>
        <taxon>Bacillati</taxon>
        <taxon>Actinomycetota</taxon>
        <taxon>Actinomycetes</taxon>
        <taxon>Micromonosporales</taxon>
        <taxon>Micromonosporaceae</taxon>
        <taxon>Paractinoplanes</taxon>
    </lineage>
</organism>
<proteinExistence type="predicted"/>
<evidence type="ECO:0000313" key="1">
    <source>
        <dbReference type="EMBL" id="MBU2666264.1"/>
    </source>
</evidence>
<reference evidence="1 2" key="1">
    <citation type="submission" date="2021-06" db="EMBL/GenBank/DDBJ databases">
        <title>Actinoplanes lichenicola sp. nov., and Actinoplanes ovalisporus sp. nov., isolated from lichen in Thailand.</title>
        <authorList>
            <person name="Saeng-In P."/>
            <person name="Kanchanasin P."/>
            <person name="Yuki M."/>
            <person name="Kudo T."/>
            <person name="Ohkuma M."/>
            <person name="Phongsopitanun W."/>
            <person name="Tanasupawat S."/>
        </authorList>
    </citation>
    <scope>NUCLEOTIDE SEQUENCE [LARGE SCALE GENOMIC DNA]</scope>
    <source>
        <strain evidence="1 2">NBRC 110975</strain>
    </source>
</reference>
<gene>
    <name evidence="1" type="ORF">KOI35_22435</name>
</gene>
<sequence length="213" mass="23049">MTDSPDPTTGHDPKQQDDLLDQLLAMRPVVFGEPVVEGDRITSQARHPMQSLGQQFWLNIEVSEPASRGVDNHQAALRDLRAGFMVMHVADQRTTEDADAEPATEDETEALTFRIGPLESSAPRESALVQFGIQQPHLADGDIDHWASVPAGTTHRGQILVTGGAATLISGGRSSLRAARSLSDAYRAKTLKVRGEAKPSSAYTFYGSFQNQG</sequence>
<accession>A0ABS5YS37</accession>
<protein>
    <submittedName>
        <fullName evidence="1">Uncharacterized protein</fullName>
    </submittedName>
</protein>